<gene>
    <name evidence="1" type="ORF">MAUB_38570</name>
</gene>
<evidence type="ECO:0000313" key="2">
    <source>
        <dbReference type="Proteomes" id="UP000465609"/>
    </source>
</evidence>
<sequence length="75" mass="7762">MTVTAPDSERQATISSPKYFMACTAPMSTWSDQATWNHPVGFVGNCGLAMTGIVGGSVKLVKGLVEGSAKLRASG</sequence>
<dbReference type="Proteomes" id="UP000465609">
    <property type="component" value="Chromosome"/>
</dbReference>
<dbReference type="EMBL" id="AP022577">
    <property type="protein sequence ID" value="BBX85984.1"/>
    <property type="molecule type" value="Genomic_DNA"/>
</dbReference>
<accession>A0ABN5YZ03</accession>
<proteinExistence type="predicted"/>
<protein>
    <submittedName>
        <fullName evidence="1">Uncharacterized protein</fullName>
    </submittedName>
</protein>
<reference evidence="1 2" key="1">
    <citation type="journal article" date="2019" name="Emerg. Microbes Infect.">
        <title>Comprehensive subspecies identification of 175 nontuberculous mycobacteria species based on 7547 genomic profiles.</title>
        <authorList>
            <person name="Matsumoto Y."/>
            <person name="Kinjo T."/>
            <person name="Motooka D."/>
            <person name="Nabeya D."/>
            <person name="Jung N."/>
            <person name="Uechi K."/>
            <person name="Horii T."/>
            <person name="Iida T."/>
            <person name="Fujita J."/>
            <person name="Nakamura S."/>
        </authorList>
    </citation>
    <scope>NUCLEOTIDE SEQUENCE [LARGE SCALE GENOMIC DNA]</scope>
    <source>
        <strain evidence="1 2">JCM 15296</strain>
    </source>
</reference>
<name>A0ABN5YZ03_9MYCO</name>
<evidence type="ECO:0000313" key="1">
    <source>
        <dbReference type="EMBL" id="BBX85984.1"/>
    </source>
</evidence>
<organism evidence="1 2">
    <name type="scientific">Mycolicibacterium aubagnense</name>
    <dbReference type="NCBI Taxonomy" id="319707"/>
    <lineage>
        <taxon>Bacteria</taxon>
        <taxon>Bacillati</taxon>
        <taxon>Actinomycetota</taxon>
        <taxon>Actinomycetes</taxon>
        <taxon>Mycobacteriales</taxon>
        <taxon>Mycobacteriaceae</taxon>
        <taxon>Mycolicibacterium</taxon>
    </lineage>
</organism>
<keyword evidence="2" id="KW-1185">Reference proteome</keyword>